<evidence type="ECO:0000256" key="3">
    <source>
        <dbReference type="ARBA" id="ARBA00022737"/>
    </source>
</evidence>
<keyword evidence="5" id="KW-0808">Transferase</keyword>
<dbReference type="PANTHER" id="PTHR19849:SF0">
    <property type="entry name" value="PHOSPHOLIPASE A-2-ACTIVATING PROTEIN"/>
    <property type="match status" value="1"/>
</dbReference>
<dbReference type="SUPFAM" id="SSF50978">
    <property type="entry name" value="WD40 repeat-like"/>
    <property type="match status" value="1"/>
</dbReference>
<dbReference type="InterPro" id="IPR001680">
    <property type="entry name" value="WD40_rpt"/>
</dbReference>
<feature type="repeat" description="WD" evidence="4">
    <location>
        <begin position="74"/>
        <end position="122"/>
    </location>
</feature>
<evidence type="ECO:0000313" key="5">
    <source>
        <dbReference type="EMBL" id="ETO15005.1"/>
    </source>
</evidence>
<dbReference type="GO" id="GO:0043130">
    <property type="term" value="F:ubiquitin binding"/>
    <property type="evidence" value="ECO:0007669"/>
    <property type="project" value="TreeGrafter"/>
</dbReference>
<protein>
    <submittedName>
        <fullName evidence="5">Serine/Threonine protein kinase</fullName>
    </submittedName>
</protein>
<keyword evidence="3" id="KW-0677">Repeat</keyword>
<organism evidence="5 6">
    <name type="scientific">Reticulomyxa filosa</name>
    <dbReference type="NCBI Taxonomy" id="46433"/>
    <lineage>
        <taxon>Eukaryota</taxon>
        <taxon>Sar</taxon>
        <taxon>Rhizaria</taxon>
        <taxon>Retaria</taxon>
        <taxon>Foraminifera</taxon>
        <taxon>Monothalamids</taxon>
        <taxon>Reticulomyxidae</taxon>
        <taxon>Reticulomyxa</taxon>
    </lineage>
</organism>
<dbReference type="GO" id="GO:0005634">
    <property type="term" value="C:nucleus"/>
    <property type="evidence" value="ECO:0007669"/>
    <property type="project" value="TreeGrafter"/>
</dbReference>
<dbReference type="Pfam" id="PF00400">
    <property type="entry name" value="WD40"/>
    <property type="match status" value="3"/>
</dbReference>
<dbReference type="PROSITE" id="PS00678">
    <property type="entry name" value="WD_REPEATS_1"/>
    <property type="match status" value="2"/>
</dbReference>
<sequence length="210" mass="23569">MVDVETFKLLHIFSGDIKTVRCVAFSSLQSKGNNDNESNSIGVIGGNGYTICSGSDDKIIRVFDIETTKQLTLFKGHGDWVNSIKYGSNELGISGGANTILSGSNDHSVRLWDIMSKFKYSTDIKVEYVLLNTHHFSNVICSGSDDNTIRFWDIRSNKKELYMIKGDDQKDVGILSLKFQQIKQKEKVNKINDDINLCYGSYGGFIHFWG</sequence>
<dbReference type="GO" id="GO:0004674">
    <property type="term" value="F:protein serine/threonine kinase activity"/>
    <property type="evidence" value="ECO:0007669"/>
    <property type="project" value="UniProtKB-KW"/>
</dbReference>
<dbReference type="AlphaFoldDB" id="X6MPJ4"/>
<comment type="caution">
    <text evidence="5">The sequence shown here is derived from an EMBL/GenBank/DDBJ whole genome shotgun (WGS) entry which is preliminary data.</text>
</comment>
<dbReference type="PROSITE" id="PS50082">
    <property type="entry name" value="WD_REPEATS_2"/>
    <property type="match status" value="2"/>
</dbReference>
<dbReference type="SMART" id="SM00320">
    <property type="entry name" value="WD40"/>
    <property type="match status" value="3"/>
</dbReference>
<feature type="repeat" description="WD" evidence="4">
    <location>
        <begin position="137"/>
        <end position="162"/>
    </location>
</feature>
<dbReference type="PROSITE" id="PS50294">
    <property type="entry name" value="WD_REPEATS_REGION"/>
    <property type="match status" value="1"/>
</dbReference>
<evidence type="ECO:0000256" key="1">
    <source>
        <dbReference type="ARBA" id="ARBA00022490"/>
    </source>
</evidence>
<accession>X6MPJ4</accession>
<keyword evidence="1" id="KW-0963">Cytoplasm</keyword>
<dbReference type="Proteomes" id="UP000023152">
    <property type="component" value="Unassembled WGS sequence"/>
</dbReference>
<dbReference type="EMBL" id="ASPP01019561">
    <property type="protein sequence ID" value="ETO15005.1"/>
    <property type="molecule type" value="Genomic_DNA"/>
</dbReference>
<name>X6MPJ4_RETFI</name>
<dbReference type="OrthoDB" id="431715at2759"/>
<reference evidence="5 6" key="1">
    <citation type="journal article" date="2013" name="Curr. Biol.">
        <title>The Genome of the Foraminiferan Reticulomyxa filosa.</title>
        <authorList>
            <person name="Glockner G."/>
            <person name="Hulsmann N."/>
            <person name="Schleicher M."/>
            <person name="Noegel A.A."/>
            <person name="Eichinger L."/>
            <person name="Gallinger C."/>
            <person name="Pawlowski J."/>
            <person name="Sierra R."/>
            <person name="Euteneuer U."/>
            <person name="Pillet L."/>
            <person name="Moustafa A."/>
            <person name="Platzer M."/>
            <person name="Groth M."/>
            <person name="Szafranski K."/>
            <person name="Schliwa M."/>
        </authorList>
    </citation>
    <scope>NUCLEOTIDE SEQUENCE [LARGE SCALE GENOMIC DNA]</scope>
</reference>
<dbReference type="GO" id="GO:0010992">
    <property type="term" value="P:ubiquitin recycling"/>
    <property type="evidence" value="ECO:0007669"/>
    <property type="project" value="TreeGrafter"/>
</dbReference>
<dbReference type="InterPro" id="IPR020472">
    <property type="entry name" value="WD40_PAC1"/>
</dbReference>
<gene>
    <name evidence="5" type="ORF">RFI_22362</name>
</gene>
<dbReference type="InterPro" id="IPR036322">
    <property type="entry name" value="WD40_repeat_dom_sf"/>
</dbReference>
<keyword evidence="5" id="KW-0723">Serine/threonine-protein kinase</keyword>
<keyword evidence="2 4" id="KW-0853">WD repeat</keyword>
<proteinExistence type="predicted"/>
<dbReference type="GO" id="GO:0005737">
    <property type="term" value="C:cytoplasm"/>
    <property type="evidence" value="ECO:0007669"/>
    <property type="project" value="TreeGrafter"/>
</dbReference>
<evidence type="ECO:0000313" key="6">
    <source>
        <dbReference type="Proteomes" id="UP000023152"/>
    </source>
</evidence>
<keyword evidence="6" id="KW-1185">Reference proteome</keyword>
<dbReference type="InterPro" id="IPR019775">
    <property type="entry name" value="WD40_repeat_CS"/>
</dbReference>
<evidence type="ECO:0000256" key="4">
    <source>
        <dbReference type="PROSITE-ProRule" id="PRU00221"/>
    </source>
</evidence>
<dbReference type="Gene3D" id="2.130.10.10">
    <property type="entry name" value="YVTN repeat-like/Quinoprotein amine dehydrogenase"/>
    <property type="match status" value="2"/>
</dbReference>
<dbReference type="PRINTS" id="PR00320">
    <property type="entry name" value="GPROTEINBRPT"/>
</dbReference>
<keyword evidence="5" id="KW-0418">Kinase</keyword>
<dbReference type="PANTHER" id="PTHR19849">
    <property type="entry name" value="PHOSPHOLIPASE A-2-ACTIVATING PROTEIN"/>
    <property type="match status" value="1"/>
</dbReference>
<dbReference type="GO" id="GO:0043161">
    <property type="term" value="P:proteasome-mediated ubiquitin-dependent protein catabolic process"/>
    <property type="evidence" value="ECO:0007669"/>
    <property type="project" value="TreeGrafter"/>
</dbReference>
<dbReference type="InterPro" id="IPR015943">
    <property type="entry name" value="WD40/YVTN_repeat-like_dom_sf"/>
</dbReference>
<evidence type="ECO:0000256" key="2">
    <source>
        <dbReference type="ARBA" id="ARBA00022574"/>
    </source>
</evidence>